<protein>
    <submittedName>
        <fullName evidence="1">Uncharacterized protein</fullName>
    </submittedName>
</protein>
<dbReference type="Proteomes" id="UP000071561">
    <property type="component" value="Chromosome"/>
</dbReference>
<dbReference type="KEGG" id="pcm:AY601_4099"/>
<reference evidence="1 2" key="1">
    <citation type="submission" date="2016-03" db="EMBL/GenBank/DDBJ databases">
        <title>Complete genome sequence of Pedobacter cryoconitis PAMC 27485.</title>
        <authorList>
            <person name="Lee J."/>
            <person name="Kim O.-S."/>
        </authorList>
    </citation>
    <scope>NUCLEOTIDE SEQUENCE [LARGE SCALE GENOMIC DNA]</scope>
    <source>
        <strain evidence="1 2">PAMC 27485</strain>
    </source>
</reference>
<gene>
    <name evidence="1" type="ORF">AY601_4099</name>
</gene>
<sequence>MSNEQLKATTVSELFDMITADNIESIMFYLYKTAHCLVDLKKLHPDEKIKMDAWEFIDDGQHNITLNVTEAMPVKTISDNAIFMQAVRLFPLGEVGNPEDREIWIKGFKSCLEQLNGK</sequence>
<organism evidence="1 2">
    <name type="scientific">Pedobacter cryoconitis</name>
    <dbReference type="NCBI Taxonomy" id="188932"/>
    <lineage>
        <taxon>Bacteria</taxon>
        <taxon>Pseudomonadati</taxon>
        <taxon>Bacteroidota</taxon>
        <taxon>Sphingobacteriia</taxon>
        <taxon>Sphingobacteriales</taxon>
        <taxon>Sphingobacteriaceae</taxon>
        <taxon>Pedobacter</taxon>
    </lineage>
</organism>
<dbReference type="EMBL" id="CP014504">
    <property type="protein sequence ID" value="AMQ00950.1"/>
    <property type="molecule type" value="Genomic_DNA"/>
</dbReference>
<dbReference type="AlphaFoldDB" id="A0A127VI39"/>
<dbReference type="RefSeq" id="WP_068404505.1">
    <property type="nucleotide sequence ID" value="NZ_CP014504.1"/>
</dbReference>
<keyword evidence="2" id="KW-1185">Reference proteome</keyword>
<evidence type="ECO:0000313" key="1">
    <source>
        <dbReference type="EMBL" id="AMQ00950.1"/>
    </source>
</evidence>
<name>A0A127VI39_9SPHI</name>
<dbReference type="PATRIC" id="fig|188932.3.peg.4255"/>
<proteinExistence type="predicted"/>
<accession>A0A127VI39</accession>
<evidence type="ECO:0000313" key="2">
    <source>
        <dbReference type="Proteomes" id="UP000071561"/>
    </source>
</evidence>